<sequence>MAVVNDAEVKQPPLHIDDLGADKPPSSSSDNAWKSYFWNTLDKSPEERRFLFKLDAALLTFTSLGYFIKHLDQIDINNAFALGMKEDLGLYIGYVLDDLYVLHLFIGLAESIFYPGMQYIIGSWYRKDELASRSSISHASGALRTMFSGYSMATVYNLNSRGGSKGWQWLFIINTAISLPIAIGGFFFLPGLLKITRPCWHIYLFVALYVVLNNGGGALSQPAFPLWPKSKGYYSITQINTYPTIAAAITVLSALIYAAPIVFSTLANIVVYSSLSAWSIPDGWKWVCFLLAGFGGGIAGMALAWANEACSDGNEERALVAGSMNELVYVVQAWLPLLIWQQPEAPRYFKG</sequence>
<name>A0AA40A4T5_9PEZI</name>
<evidence type="ECO:0000256" key="1">
    <source>
        <dbReference type="ARBA" id="ARBA00004141"/>
    </source>
</evidence>
<evidence type="ECO:0000256" key="3">
    <source>
        <dbReference type="ARBA" id="ARBA00022692"/>
    </source>
</evidence>
<feature type="transmembrane region" description="Helical" evidence="6">
    <location>
        <begin position="244"/>
        <end position="271"/>
    </location>
</feature>
<dbReference type="Proteomes" id="UP001172101">
    <property type="component" value="Unassembled WGS sequence"/>
</dbReference>
<dbReference type="GeneID" id="85327430"/>
<feature type="transmembrane region" description="Helical" evidence="6">
    <location>
        <begin position="201"/>
        <end position="224"/>
    </location>
</feature>
<accession>A0AA40A4T5</accession>
<feature type="transmembrane region" description="Helical" evidence="6">
    <location>
        <begin position="318"/>
        <end position="340"/>
    </location>
</feature>
<organism evidence="7 8">
    <name type="scientific">Lasiosphaeria miniovina</name>
    <dbReference type="NCBI Taxonomy" id="1954250"/>
    <lineage>
        <taxon>Eukaryota</taxon>
        <taxon>Fungi</taxon>
        <taxon>Dikarya</taxon>
        <taxon>Ascomycota</taxon>
        <taxon>Pezizomycotina</taxon>
        <taxon>Sordariomycetes</taxon>
        <taxon>Sordariomycetidae</taxon>
        <taxon>Sordariales</taxon>
        <taxon>Lasiosphaeriaceae</taxon>
        <taxon>Lasiosphaeria</taxon>
    </lineage>
</organism>
<evidence type="ECO:0000256" key="5">
    <source>
        <dbReference type="ARBA" id="ARBA00023136"/>
    </source>
</evidence>
<dbReference type="EMBL" id="JAUIRO010000006">
    <property type="protein sequence ID" value="KAK0709171.1"/>
    <property type="molecule type" value="Genomic_DNA"/>
</dbReference>
<dbReference type="GO" id="GO:0016020">
    <property type="term" value="C:membrane"/>
    <property type="evidence" value="ECO:0007669"/>
    <property type="project" value="UniProtKB-SubCell"/>
</dbReference>
<keyword evidence="5 6" id="KW-0472">Membrane</keyword>
<evidence type="ECO:0000313" key="7">
    <source>
        <dbReference type="EMBL" id="KAK0709171.1"/>
    </source>
</evidence>
<protein>
    <submittedName>
        <fullName evidence="7">Major facilitator superfamily domain-containing protein</fullName>
    </submittedName>
</protein>
<dbReference type="Gene3D" id="1.20.1250.20">
    <property type="entry name" value="MFS general substrate transporter like domains"/>
    <property type="match status" value="1"/>
</dbReference>
<dbReference type="GO" id="GO:0022857">
    <property type="term" value="F:transmembrane transporter activity"/>
    <property type="evidence" value="ECO:0007669"/>
    <property type="project" value="TreeGrafter"/>
</dbReference>
<dbReference type="InterPro" id="IPR036259">
    <property type="entry name" value="MFS_trans_sf"/>
</dbReference>
<dbReference type="AlphaFoldDB" id="A0AA40A4T5"/>
<keyword evidence="3 6" id="KW-0812">Transmembrane</keyword>
<feature type="transmembrane region" description="Helical" evidence="6">
    <location>
        <begin position="283"/>
        <end position="306"/>
    </location>
</feature>
<dbReference type="PANTHER" id="PTHR43791:SF39">
    <property type="entry name" value="TRANSPORTER LIZ1_SEO1, PUTATIVE (AFU_ORTHOLOGUE AFUA_3G00980)-RELATED"/>
    <property type="match status" value="1"/>
</dbReference>
<evidence type="ECO:0000313" key="8">
    <source>
        <dbReference type="Proteomes" id="UP001172101"/>
    </source>
</evidence>
<dbReference type="RefSeq" id="XP_060292475.1">
    <property type="nucleotide sequence ID" value="XM_060444160.1"/>
</dbReference>
<keyword evidence="4 6" id="KW-1133">Transmembrane helix</keyword>
<gene>
    <name evidence="7" type="ORF">B0T26DRAFT_742735</name>
</gene>
<feature type="transmembrane region" description="Helical" evidence="6">
    <location>
        <begin position="167"/>
        <end position="189"/>
    </location>
</feature>
<evidence type="ECO:0000256" key="2">
    <source>
        <dbReference type="ARBA" id="ARBA00022448"/>
    </source>
</evidence>
<comment type="caution">
    <text evidence="7">The sequence shown here is derived from an EMBL/GenBank/DDBJ whole genome shotgun (WGS) entry which is preliminary data.</text>
</comment>
<dbReference type="PANTHER" id="PTHR43791">
    <property type="entry name" value="PERMEASE-RELATED"/>
    <property type="match status" value="1"/>
</dbReference>
<keyword evidence="8" id="KW-1185">Reference proteome</keyword>
<keyword evidence="2" id="KW-0813">Transport</keyword>
<evidence type="ECO:0000256" key="6">
    <source>
        <dbReference type="SAM" id="Phobius"/>
    </source>
</evidence>
<reference evidence="7" key="1">
    <citation type="submission" date="2023-06" db="EMBL/GenBank/DDBJ databases">
        <title>Genome-scale phylogeny and comparative genomics of the fungal order Sordariales.</title>
        <authorList>
            <consortium name="Lawrence Berkeley National Laboratory"/>
            <person name="Hensen N."/>
            <person name="Bonometti L."/>
            <person name="Westerberg I."/>
            <person name="Brannstrom I.O."/>
            <person name="Guillou S."/>
            <person name="Cros-Aarteil S."/>
            <person name="Calhoun S."/>
            <person name="Haridas S."/>
            <person name="Kuo A."/>
            <person name="Mondo S."/>
            <person name="Pangilinan J."/>
            <person name="Riley R."/>
            <person name="LaButti K."/>
            <person name="Andreopoulos B."/>
            <person name="Lipzen A."/>
            <person name="Chen C."/>
            <person name="Yanf M."/>
            <person name="Daum C."/>
            <person name="Ng V."/>
            <person name="Clum A."/>
            <person name="Steindorff A."/>
            <person name="Ohm R."/>
            <person name="Martin F."/>
            <person name="Silar P."/>
            <person name="Natvig D."/>
            <person name="Lalanne C."/>
            <person name="Gautier V."/>
            <person name="Ament-velasquez S.L."/>
            <person name="Kruys A."/>
            <person name="Hutchinson M.I."/>
            <person name="Powell A.J."/>
            <person name="Barry K."/>
            <person name="Miller A.N."/>
            <person name="Grigoriev I.V."/>
            <person name="Debuchy R."/>
            <person name="Gladieux P."/>
            <person name="Thoren M.H."/>
            <person name="Johannesson H."/>
        </authorList>
    </citation>
    <scope>NUCLEOTIDE SEQUENCE</scope>
    <source>
        <strain evidence="7">SMH2392-1A</strain>
    </source>
</reference>
<dbReference type="SUPFAM" id="SSF103473">
    <property type="entry name" value="MFS general substrate transporter"/>
    <property type="match status" value="1"/>
</dbReference>
<evidence type="ECO:0000256" key="4">
    <source>
        <dbReference type="ARBA" id="ARBA00022989"/>
    </source>
</evidence>
<comment type="subcellular location">
    <subcellularLocation>
        <location evidence="1">Membrane</location>
        <topology evidence="1">Multi-pass membrane protein</topology>
    </subcellularLocation>
</comment>
<proteinExistence type="predicted"/>